<dbReference type="InterPro" id="IPR018841">
    <property type="entry name" value="DUF2442"/>
</dbReference>
<gene>
    <name evidence="1" type="ORF">DM484_27250</name>
</gene>
<organism evidence="1 2">
    <name type="scientific">Candidatus Methylumidiphilus alinenensis</name>
    <dbReference type="NCBI Taxonomy" id="2202197"/>
    <lineage>
        <taxon>Bacteria</taxon>
        <taxon>Pseudomonadati</taxon>
        <taxon>Pseudomonadota</taxon>
        <taxon>Gammaproteobacteria</taxon>
        <taxon>Methylococcales</taxon>
        <taxon>Candidatus Methylumidiphilus</taxon>
    </lineage>
</organism>
<name>A0A2W4QFN1_9GAMM</name>
<sequence length="94" mass="11065">MSYPKIKSARAIDNHTLLVEFDNQERKWYDITPLLNREMFAPLHNPAFFKNVQVEKSGHAVYWNDDIDLSEYELWSKGETFASNKQQNPYLLSA</sequence>
<accession>A0A2W4QFN1</accession>
<dbReference type="Proteomes" id="UP000249396">
    <property type="component" value="Unassembled WGS sequence"/>
</dbReference>
<proteinExistence type="predicted"/>
<dbReference type="InterPro" id="IPR036782">
    <property type="entry name" value="NE0471-like_N"/>
</dbReference>
<protein>
    <submittedName>
        <fullName evidence="1">DUF2442 domain-containing protein</fullName>
    </submittedName>
</protein>
<dbReference type="EMBL" id="QJPH01000535">
    <property type="protein sequence ID" value="PZN71071.1"/>
    <property type="molecule type" value="Genomic_DNA"/>
</dbReference>
<comment type="caution">
    <text evidence="1">The sequence shown here is derived from an EMBL/GenBank/DDBJ whole genome shotgun (WGS) entry which is preliminary data.</text>
</comment>
<dbReference type="SUPFAM" id="SSF143880">
    <property type="entry name" value="NE0471 N-terminal domain-like"/>
    <property type="match status" value="1"/>
</dbReference>
<dbReference type="Pfam" id="PF10387">
    <property type="entry name" value="DUF2442"/>
    <property type="match status" value="1"/>
</dbReference>
<dbReference type="AlphaFoldDB" id="A0A2W4QFN1"/>
<evidence type="ECO:0000313" key="1">
    <source>
        <dbReference type="EMBL" id="PZN71071.1"/>
    </source>
</evidence>
<reference evidence="1 2" key="1">
    <citation type="journal article" date="2018" name="Aquat. Microb. Ecol.">
        <title>Gammaproteobacterial methanotrophs dominate.</title>
        <authorList>
            <person name="Rissanen A.J."/>
            <person name="Saarenheimo J."/>
            <person name="Tiirola M."/>
            <person name="Peura S."/>
            <person name="Aalto S.L."/>
            <person name="Karvinen A."/>
            <person name="Nykanen H."/>
        </authorList>
    </citation>
    <scope>NUCLEOTIDE SEQUENCE [LARGE SCALE GENOMIC DNA]</scope>
    <source>
        <strain evidence="1">AMbin10</strain>
    </source>
</reference>
<dbReference type="Gene3D" id="3.30.2020.10">
    <property type="entry name" value="NE0471-like N-terminal domain"/>
    <property type="match status" value="1"/>
</dbReference>
<evidence type="ECO:0000313" key="2">
    <source>
        <dbReference type="Proteomes" id="UP000249396"/>
    </source>
</evidence>